<sequence length="134" mass="15718">MIDFNKILKDNTYGVLATLDGNRPRTRVFQYLFSDDNKVYFGTTNDKPVYAQIQRNPFVSFCSYSKDFSPVLSVSGKAYFVDDITLKARAMEEYPFIKKMYTSPDNPVFEIFYVDVEEIETYSFEEGPRKYKLK</sequence>
<accession>A0ABT3N849</accession>
<reference evidence="2 3" key="1">
    <citation type="submission" date="2022-11" db="EMBL/GenBank/DDBJ databases">
        <title>Desulfobotulus tamanensis H1 sp. nov. - anaerobic, alkaliphilic, sulphate reducing bacterium isolated from terrestrial mud volcano.</title>
        <authorList>
            <person name="Frolova A."/>
            <person name="Merkel A.Y."/>
            <person name="Slobodkin A.I."/>
        </authorList>
    </citation>
    <scope>NUCLEOTIDE SEQUENCE [LARGE SCALE GENOMIC DNA]</scope>
    <source>
        <strain evidence="2 3">H1</strain>
    </source>
</reference>
<dbReference type="PANTHER" id="PTHR34818">
    <property type="entry name" value="PROTEIN BLI-3"/>
    <property type="match status" value="1"/>
</dbReference>
<dbReference type="InterPro" id="IPR052917">
    <property type="entry name" value="Stress-Dev_Protein"/>
</dbReference>
<dbReference type="Gene3D" id="2.30.110.10">
    <property type="entry name" value="Electron Transport, Fmn-binding Protein, Chain A"/>
    <property type="match status" value="1"/>
</dbReference>
<keyword evidence="3" id="KW-1185">Reference proteome</keyword>
<dbReference type="SUPFAM" id="SSF50475">
    <property type="entry name" value="FMN-binding split barrel"/>
    <property type="match status" value="1"/>
</dbReference>
<evidence type="ECO:0000313" key="2">
    <source>
        <dbReference type="EMBL" id="MCW7753638.1"/>
    </source>
</evidence>
<gene>
    <name evidence="2" type="ORF">OOT00_06525</name>
</gene>
<name>A0ABT3N849_9BACT</name>
<evidence type="ECO:0000259" key="1">
    <source>
        <dbReference type="Pfam" id="PF01243"/>
    </source>
</evidence>
<comment type="caution">
    <text evidence="2">The sequence shown here is derived from an EMBL/GenBank/DDBJ whole genome shotgun (WGS) entry which is preliminary data.</text>
</comment>
<dbReference type="InterPro" id="IPR012349">
    <property type="entry name" value="Split_barrel_FMN-bd"/>
</dbReference>
<feature type="domain" description="Pyridoxamine 5'-phosphate oxidase N-terminal" evidence="1">
    <location>
        <begin position="5"/>
        <end position="121"/>
    </location>
</feature>
<organism evidence="2 3">
    <name type="scientific">Desulfobotulus pelophilus</name>
    <dbReference type="NCBI Taxonomy" id="2823377"/>
    <lineage>
        <taxon>Bacteria</taxon>
        <taxon>Pseudomonadati</taxon>
        <taxon>Thermodesulfobacteriota</taxon>
        <taxon>Desulfobacteria</taxon>
        <taxon>Desulfobacterales</taxon>
        <taxon>Desulfobacteraceae</taxon>
        <taxon>Desulfobotulus</taxon>
    </lineage>
</organism>
<dbReference type="InterPro" id="IPR011576">
    <property type="entry name" value="Pyridox_Oxase_N"/>
</dbReference>
<protein>
    <submittedName>
        <fullName evidence="2">Pyridoxamine 5'-phosphate oxidase family protein</fullName>
    </submittedName>
</protein>
<dbReference type="Proteomes" id="UP001209681">
    <property type="component" value="Unassembled WGS sequence"/>
</dbReference>
<evidence type="ECO:0000313" key="3">
    <source>
        <dbReference type="Proteomes" id="UP001209681"/>
    </source>
</evidence>
<dbReference type="RefSeq" id="WP_265424508.1">
    <property type="nucleotide sequence ID" value="NZ_JAPFPW010000005.1"/>
</dbReference>
<dbReference type="PANTHER" id="PTHR34818:SF1">
    <property type="entry name" value="PROTEIN BLI-3"/>
    <property type="match status" value="1"/>
</dbReference>
<dbReference type="Pfam" id="PF01243">
    <property type="entry name" value="PNPOx_N"/>
    <property type="match status" value="1"/>
</dbReference>
<dbReference type="EMBL" id="JAPFPW010000005">
    <property type="protein sequence ID" value="MCW7753638.1"/>
    <property type="molecule type" value="Genomic_DNA"/>
</dbReference>
<proteinExistence type="predicted"/>